<gene>
    <name evidence="2" type="ORF">DPMN_138761</name>
</gene>
<evidence type="ECO:0000256" key="1">
    <source>
        <dbReference type="SAM" id="MobiDB-lite"/>
    </source>
</evidence>
<protein>
    <submittedName>
        <fullName evidence="2">Uncharacterized protein</fullName>
    </submittedName>
</protein>
<reference evidence="2" key="1">
    <citation type="journal article" date="2019" name="bioRxiv">
        <title>The Genome of the Zebra Mussel, Dreissena polymorpha: A Resource for Invasive Species Research.</title>
        <authorList>
            <person name="McCartney M.A."/>
            <person name="Auch B."/>
            <person name="Kono T."/>
            <person name="Mallez S."/>
            <person name="Zhang Y."/>
            <person name="Obille A."/>
            <person name="Becker A."/>
            <person name="Abrahante J.E."/>
            <person name="Garbe J."/>
            <person name="Badalamenti J.P."/>
            <person name="Herman A."/>
            <person name="Mangelson H."/>
            <person name="Liachko I."/>
            <person name="Sullivan S."/>
            <person name="Sone E.D."/>
            <person name="Koren S."/>
            <person name="Silverstein K.A.T."/>
            <person name="Beckman K.B."/>
            <person name="Gohl D.M."/>
        </authorList>
    </citation>
    <scope>NUCLEOTIDE SEQUENCE</scope>
    <source>
        <strain evidence="2">Duluth1</strain>
        <tissue evidence="2">Whole animal</tissue>
    </source>
</reference>
<name>A0A9D4G4F4_DREPO</name>
<dbReference type="Proteomes" id="UP000828390">
    <property type="component" value="Unassembled WGS sequence"/>
</dbReference>
<dbReference type="AlphaFoldDB" id="A0A9D4G4F4"/>
<feature type="region of interest" description="Disordered" evidence="1">
    <location>
        <begin position="76"/>
        <end position="95"/>
    </location>
</feature>
<sequence length="164" mass="17915">MSSPNKSPGLVRVNFDTPQTLMLISGIGPKLARIIVQLRQESGNLDLDTLEVLIRRPLSERELDQLDFAENPMLAATSQSSGTVAHPSRSRAPEPMFESTPYLNQDQMKAELASQISDLEAEILMGGVPEDMERFPCPVCKAFVSQASVVSARFCGGDRHADTV</sequence>
<evidence type="ECO:0000313" key="2">
    <source>
        <dbReference type="EMBL" id="KAH3810369.1"/>
    </source>
</evidence>
<reference evidence="2" key="2">
    <citation type="submission" date="2020-11" db="EMBL/GenBank/DDBJ databases">
        <authorList>
            <person name="McCartney M.A."/>
            <person name="Auch B."/>
            <person name="Kono T."/>
            <person name="Mallez S."/>
            <person name="Becker A."/>
            <person name="Gohl D.M."/>
            <person name="Silverstein K.A.T."/>
            <person name="Koren S."/>
            <person name="Bechman K.B."/>
            <person name="Herman A."/>
            <person name="Abrahante J.E."/>
            <person name="Garbe J."/>
        </authorList>
    </citation>
    <scope>NUCLEOTIDE SEQUENCE</scope>
    <source>
        <strain evidence="2">Duluth1</strain>
        <tissue evidence="2">Whole animal</tissue>
    </source>
</reference>
<evidence type="ECO:0000313" key="3">
    <source>
        <dbReference type="Proteomes" id="UP000828390"/>
    </source>
</evidence>
<dbReference type="InterPro" id="IPR010994">
    <property type="entry name" value="RuvA_2-like"/>
</dbReference>
<keyword evidence="3" id="KW-1185">Reference proteome</keyword>
<accession>A0A9D4G4F4</accession>
<proteinExistence type="predicted"/>
<dbReference type="EMBL" id="JAIWYP010000006">
    <property type="protein sequence ID" value="KAH3810369.1"/>
    <property type="molecule type" value="Genomic_DNA"/>
</dbReference>
<dbReference type="SUPFAM" id="SSF47781">
    <property type="entry name" value="RuvA domain 2-like"/>
    <property type="match status" value="1"/>
</dbReference>
<organism evidence="2 3">
    <name type="scientific">Dreissena polymorpha</name>
    <name type="common">Zebra mussel</name>
    <name type="synonym">Mytilus polymorpha</name>
    <dbReference type="NCBI Taxonomy" id="45954"/>
    <lineage>
        <taxon>Eukaryota</taxon>
        <taxon>Metazoa</taxon>
        <taxon>Spiralia</taxon>
        <taxon>Lophotrochozoa</taxon>
        <taxon>Mollusca</taxon>
        <taxon>Bivalvia</taxon>
        <taxon>Autobranchia</taxon>
        <taxon>Heteroconchia</taxon>
        <taxon>Euheterodonta</taxon>
        <taxon>Imparidentia</taxon>
        <taxon>Neoheterodontei</taxon>
        <taxon>Myida</taxon>
        <taxon>Dreissenoidea</taxon>
        <taxon>Dreissenidae</taxon>
        <taxon>Dreissena</taxon>
    </lineage>
</organism>
<comment type="caution">
    <text evidence="2">The sequence shown here is derived from an EMBL/GenBank/DDBJ whole genome shotgun (WGS) entry which is preliminary data.</text>
</comment>